<dbReference type="RefSeq" id="WP_044448668.1">
    <property type="nucleotide sequence ID" value="NZ_CALBIY010000091.1"/>
</dbReference>
<evidence type="ECO:0000313" key="11">
    <source>
        <dbReference type="Proteomes" id="UP000264779"/>
    </source>
</evidence>
<comment type="cofactor">
    <cofactor evidence="4">
        <name>Mg(2+)</name>
        <dbReference type="ChEBI" id="CHEBI:18420"/>
    </cofactor>
</comment>
<evidence type="ECO:0000256" key="3">
    <source>
        <dbReference type="ARBA" id="ARBA00001936"/>
    </source>
</evidence>
<evidence type="ECO:0000256" key="5">
    <source>
        <dbReference type="ARBA" id="ARBA00010869"/>
    </source>
</evidence>
<dbReference type="InterPro" id="IPR000634">
    <property type="entry name" value="Ser/Thr_deHydtase_PyrdxlP-BS"/>
</dbReference>
<dbReference type="GO" id="GO:0005524">
    <property type="term" value="F:ATP binding"/>
    <property type="evidence" value="ECO:0007669"/>
    <property type="project" value="TreeGrafter"/>
</dbReference>
<comment type="cofactor">
    <cofactor evidence="3">
        <name>Mn(2+)</name>
        <dbReference type="ChEBI" id="CHEBI:29035"/>
    </cofactor>
</comment>
<evidence type="ECO:0000256" key="1">
    <source>
        <dbReference type="ARBA" id="ARBA00001913"/>
    </source>
</evidence>
<dbReference type="Pfam" id="PF00291">
    <property type="entry name" value="PALP"/>
    <property type="match status" value="1"/>
</dbReference>
<dbReference type="NCBIfam" id="NF005147">
    <property type="entry name" value="PRK06608.1"/>
    <property type="match status" value="1"/>
</dbReference>
<evidence type="ECO:0000256" key="4">
    <source>
        <dbReference type="ARBA" id="ARBA00001946"/>
    </source>
</evidence>
<dbReference type="PANTHER" id="PTHR43050:SF1">
    <property type="entry name" value="SERINE RACEMASE"/>
    <property type="match status" value="1"/>
</dbReference>
<reference evidence="10 11" key="1">
    <citation type="journal article" date="2018" name="Nat. Biotechnol.">
        <title>A standardized bacterial taxonomy based on genome phylogeny substantially revises the tree of life.</title>
        <authorList>
            <person name="Parks D.H."/>
            <person name="Chuvochina M."/>
            <person name="Waite D.W."/>
            <person name="Rinke C."/>
            <person name="Skarshewski A."/>
            <person name="Chaumeil P.A."/>
            <person name="Hugenholtz P."/>
        </authorList>
    </citation>
    <scope>NUCLEOTIDE SEQUENCE [LARGE SCALE GENOMIC DNA]</scope>
    <source>
        <strain evidence="10">UBA11621</strain>
    </source>
</reference>
<dbReference type="CDD" id="cd01562">
    <property type="entry name" value="Thr-dehyd"/>
    <property type="match status" value="1"/>
</dbReference>
<dbReference type="EMBL" id="DONK01000060">
    <property type="protein sequence ID" value="HBU50541.1"/>
    <property type="molecule type" value="Genomic_DNA"/>
</dbReference>
<dbReference type="GO" id="GO:0008721">
    <property type="term" value="F:D-serine ammonia-lyase activity"/>
    <property type="evidence" value="ECO:0007669"/>
    <property type="project" value="TreeGrafter"/>
</dbReference>
<keyword evidence="6" id="KW-0460">Magnesium</keyword>
<dbReference type="PANTHER" id="PTHR43050">
    <property type="entry name" value="SERINE / THREONINE RACEMASE FAMILY MEMBER"/>
    <property type="match status" value="1"/>
</dbReference>
<evidence type="ECO:0000259" key="9">
    <source>
        <dbReference type="Pfam" id="PF00291"/>
    </source>
</evidence>
<sequence length="342" mass="36434">MTENTPSVEFADVEAAAARIQAHVKHTPLLESHLLNSWMGHRILFKAECLQTVGAFKLRGAINVLAKLKEQGQLPQVVVANSSGNHAQAVAYAATLFGIKATIFASETISPVKAAATQSYGAELKLYPTRLEADAAVAHAAEDPDTLWIPPFNHPDIIAGQGTAALEALNEIDHLDAVFAPCGGGGLLSGTLIATQALHPNAGVYGAEPAAANDASMSLQRGEIVALEHPPQTLADGAATPSVGDITFGFLQQLTDFYEVDELQIAYWTQWLQHLLKLHVEPTCAMSMAAVASWAANTEPGKTALVMLSGGNISQATMSKIWERDFLLQPPILTLDDNEEEE</sequence>
<dbReference type="Proteomes" id="UP000264779">
    <property type="component" value="Unassembled WGS sequence"/>
</dbReference>
<comment type="cofactor">
    <cofactor evidence="2">
        <name>pyridoxal 5'-phosphate</name>
        <dbReference type="ChEBI" id="CHEBI:597326"/>
    </cofactor>
</comment>
<dbReference type="GO" id="GO:0018114">
    <property type="term" value="F:threonine racemase activity"/>
    <property type="evidence" value="ECO:0007669"/>
    <property type="project" value="TreeGrafter"/>
</dbReference>
<evidence type="ECO:0000256" key="6">
    <source>
        <dbReference type="ARBA" id="ARBA00022842"/>
    </source>
</evidence>
<dbReference type="GO" id="GO:0030378">
    <property type="term" value="F:serine racemase activity"/>
    <property type="evidence" value="ECO:0007669"/>
    <property type="project" value="TreeGrafter"/>
</dbReference>
<dbReference type="PROSITE" id="PS00165">
    <property type="entry name" value="DEHYDRATASE_SER_THR"/>
    <property type="match status" value="1"/>
</dbReference>
<dbReference type="GO" id="GO:0016846">
    <property type="term" value="F:carbon-sulfur lyase activity"/>
    <property type="evidence" value="ECO:0007669"/>
    <property type="project" value="UniProtKB-ARBA"/>
</dbReference>
<proteinExistence type="inferred from homology"/>
<dbReference type="AlphaFoldDB" id="A0A358DW76"/>
<dbReference type="SUPFAM" id="SSF53686">
    <property type="entry name" value="Tryptophan synthase beta subunit-like PLP-dependent enzymes"/>
    <property type="match status" value="1"/>
</dbReference>
<dbReference type="Gene3D" id="3.40.50.1100">
    <property type="match status" value="2"/>
</dbReference>
<feature type="domain" description="Tryptophan synthase beta chain-like PALP" evidence="9">
    <location>
        <begin position="21"/>
        <end position="310"/>
    </location>
</feature>
<evidence type="ECO:0000256" key="2">
    <source>
        <dbReference type="ARBA" id="ARBA00001933"/>
    </source>
</evidence>
<dbReference type="InterPro" id="IPR001926">
    <property type="entry name" value="TrpB-like_PALP"/>
</dbReference>
<dbReference type="OrthoDB" id="9811476at2"/>
<dbReference type="GO" id="GO:0003941">
    <property type="term" value="F:L-serine ammonia-lyase activity"/>
    <property type="evidence" value="ECO:0007669"/>
    <property type="project" value="TreeGrafter"/>
</dbReference>
<dbReference type="KEGG" id="aaus:EP12_16785"/>
<dbReference type="GO" id="GO:0006520">
    <property type="term" value="P:amino acid metabolic process"/>
    <property type="evidence" value="ECO:0007669"/>
    <property type="project" value="InterPro"/>
</dbReference>
<dbReference type="FunFam" id="3.40.50.1100:FF:000005">
    <property type="entry name" value="Threonine dehydratase catabolic"/>
    <property type="match status" value="1"/>
</dbReference>
<protein>
    <submittedName>
        <fullName evidence="10">Serine/threonine dehydratase</fullName>
    </submittedName>
</protein>
<keyword evidence="7" id="KW-0663">Pyridoxal phosphate</keyword>
<name>A0A358DW76_9ALTE</name>
<keyword evidence="8" id="KW-0456">Lyase</keyword>
<evidence type="ECO:0000256" key="7">
    <source>
        <dbReference type="ARBA" id="ARBA00022898"/>
    </source>
</evidence>
<dbReference type="InterPro" id="IPR036052">
    <property type="entry name" value="TrpB-like_PALP_sf"/>
</dbReference>
<evidence type="ECO:0000313" key="10">
    <source>
        <dbReference type="EMBL" id="HBU50541.1"/>
    </source>
</evidence>
<comment type="cofactor">
    <cofactor evidence="1">
        <name>Ca(2+)</name>
        <dbReference type="ChEBI" id="CHEBI:29108"/>
    </cofactor>
</comment>
<dbReference type="GO" id="GO:0000287">
    <property type="term" value="F:magnesium ion binding"/>
    <property type="evidence" value="ECO:0007669"/>
    <property type="project" value="TreeGrafter"/>
</dbReference>
<organism evidence="10 11">
    <name type="scientific">Alteromonas australica</name>
    <dbReference type="NCBI Taxonomy" id="589873"/>
    <lineage>
        <taxon>Bacteria</taxon>
        <taxon>Pseudomonadati</taxon>
        <taxon>Pseudomonadota</taxon>
        <taxon>Gammaproteobacteria</taxon>
        <taxon>Alteromonadales</taxon>
        <taxon>Alteromonadaceae</taxon>
        <taxon>Alteromonas/Salinimonas group</taxon>
        <taxon>Alteromonas</taxon>
    </lineage>
</organism>
<gene>
    <name evidence="10" type="ORF">DEB45_04705</name>
</gene>
<comment type="caution">
    <text evidence="10">The sequence shown here is derived from an EMBL/GenBank/DDBJ whole genome shotgun (WGS) entry which is preliminary data.</text>
</comment>
<accession>A0A358DW76</accession>
<evidence type="ECO:0000256" key="8">
    <source>
        <dbReference type="ARBA" id="ARBA00023239"/>
    </source>
</evidence>
<comment type="similarity">
    <text evidence="5">Belongs to the serine/threonine dehydratase family.</text>
</comment>
<dbReference type="GO" id="GO:0030170">
    <property type="term" value="F:pyridoxal phosphate binding"/>
    <property type="evidence" value="ECO:0007669"/>
    <property type="project" value="InterPro"/>
</dbReference>